<protein>
    <submittedName>
        <fullName evidence="2">Uncharacterized protein</fullName>
    </submittedName>
</protein>
<keyword evidence="1" id="KW-0812">Transmembrane</keyword>
<evidence type="ECO:0000256" key="1">
    <source>
        <dbReference type="SAM" id="Phobius"/>
    </source>
</evidence>
<gene>
    <name evidence="2" type="ORF">GALL_258380</name>
</gene>
<reference evidence="2" key="1">
    <citation type="submission" date="2016-10" db="EMBL/GenBank/DDBJ databases">
        <title>Sequence of Gallionella enrichment culture.</title>
        <authorList>
            <person name="Poehlein A."/>
            <person name="Muehling M."/>
            <person name="Daniel R."/>
        </authorList>
    </citation>
    <scope>NUCLEOTIDE SEQUENCE</scope>
</reference>
<keyword evidence="1" id="KW-0472">Membrane</keyword>
<evidence type="ECO:0000313" key="2">
    <source>
        <dbReference type="EMBL" id="OIQ92242.1"/>
    </source>
</evidence>
<feature type="transmembrane region" description="Helical" evidence="1">
    <location>
        <begin position="6"/>
        <end position="23"/>
    </location>
</feature>
<dbReference type="EMBL" id="MLJW01000237">
    <property type="protein sequence ID" value="OIQ92242.1"/>
    <property type="molecule type" value="Genomic_DNA"/>
</dbReference>
<proteinExistence type="predicted"/>
<accession>A0A1J5RA79</accession>
<dbReference type="AlphaFoldDB" id="A0A1J5RA79"/>
<comment type="caution">
    <text evidence="2">The sequence shown here is derived from an EMBL/GenBank/DDBJ whole genome shotgun (WGS) entry which is preliminary data.</text>
</comment>
<organism evidence="2">
    <name type="scientific">mine drainage metagenome</name>
    <dbReference type="NCBI Taxonomy" id="410659"/>
    <lineage>
        <taxon>unclassified sequences</taxon>
        <taxon>metagenomes</taxon>
        <taxon>ecological metagenomes</taxon>
    </lineage>
</organism>
<sequence>MLVPFIMIGLVVITGIVIWLDDADMHRNTQD</sequence>
<keyword evidence="1" id="KW-1133">Transmembrane helix</keyword>
<name>A0A1J5RA79_9ZZZZ</name>